<accession>A0A0K1PHH4</accession>
<keyword evidence="4" id="KW-1185">Reference proteome</keyword>
<evidence type="ECO:0000256" key="1">
    <source>
        <dbReference type="SAM" id="Coils"/>
    </source>
</evidence>
<dbReference type="Proteomes" id="UP000055590">
    <property type="component" value="Chromosome"/>
</dbReference>
<keyword evidence="2" id="KW-1133">Transmembrane helix</keyword>
<dbReference type="EMBL" id="CP012332">
    <property type="protein sequence ID" value="AKU92962.1"/>
    <property type="molecule type" value="Genomic_DNA"/>
</dbReference>
<keyword evidence="1" id="KW-0175">Coiled coil</keyword>
<evidence type="ECO:0000313" key="3">
    <source>
        <dbReference type="EMBL" id="AKU92962.1"/>
    </source>
</evidence>
<gene>
    <name evidence="3" type="ORF">AKJ08_3349</name>
</gene>
<feature type="coiled-coil region" evidence="1">
    <location>
        <begin position="3"/>
        <end position="30"/>
    </location>
</feature>
<dbReference type="KEGG" id="vin:AKJ08_3349"/>
<keyword evidence="2" id="KW-0812">Transmembrane</keyword>
<reference evidence="3 4" key="1">
    <citation type="submission" date="2015-08" db="EMBL/GenBank/DDBJ databases">
        <authorList>
            <person name="Babu N.S."/>
            <person name="Beckwith C.J."/>
            <person name="Beseler K.G."/>
            <person name="Brison A."/>
            <person name="Carone J.V."/>
            <person name="Caskin T.P."/>
            <person name="Diamond M."/>
            <person name="Durham M.E."/>
            <person name="Foxe J.M."/>
            <person name="Go M."/>
            <person name="Henderson B.A."/>
            <person name="Jones I.B."/>
            <person name="McGettigan J.A."/>
            <person name="Micheletti S.J."/>
            <person name="Nasrallah M.E."/>
            <person name="Ortiz D."/>
            <person name="Piller C.R."/>
            <person name="Privatt S.R."/>
            <person name="Schneider S.L."/>
            <person name="Sharp S."/>
            <person name="Smith T.C."/>
            <person name="Stanton J.D."/>
            <person name="Ullery H.E."/>
            <person name="Wilson R.J."/>
            <person name="Serrano M.G."/>
            <person name="Buck G."/>
            <person name="Lee V."/>
            <person name="Wang Y."/>
            <person name="Carvalho R."/>
            <person name="Voegtly L."/>
            <person name="Shi R."/>
            <person name="Duckworth R."/>
            <person name="Johnson A."/>
            <person name="Loviza R."/>
            <person name="Walstead R."/>
            <person name="Shah Z."/>
            <person name="Kiflezghi M."/>
            <person name="Wade K."/>
            <person name="Ball S.L."/>
            <person name="Bradley K.W."/>
            <person name="Asai D.J."/>
            <person name="Bowman C.A."/>
            <person name="Russell D.A."/>
            <person name="Pope W.H."/>
            <person name="Jacobs-Sera D."/>
            <person name="Hendrix R.W."/>
            <person name="Hatfull G.F."/>
        </authorList>
    </citation>
    <scope>NUCLEOTIDE SEQUENCE [LARGE SCALE GENOMIC DNA]</scope>
    <source>
        <strain evidence="3 4">DSM 27710</strain>
    </source>
</reference>
<protein>
    <submittedName>
        <fullName evidence="3">Uncharacterized protein</fullName>
    </submittedName>
</protein>
<evidence type="ECO:0000313" key="4">
    <source>
        <dbReference type="Proteomes" id="UP000055590"/>
    </source>
</evidence>
<keyword evidence="2" id="KW-0472">Membrane</keyword>
<feature type="transmembrane region" description="Helical" evidence="2">
    <location>
        <begin position="65"/>
        <end position="86"/>
    </location>
</feature>
<name>A0A0K1PHH4_9BACT</name>
<feature type="transmembrane region" description="Helical" evidence="2">
    <location>
        <begin position="92"/>
        <end position="111"/>
    </location>
</feature>
<proteinExistence type="predicted"/>
<organism evidence="3 4">
    <name type="scientific">Vulgatibacter incomptus</name>
    <dbReference type="NCBI Taxonomy" id="1391653"/>
    <lineage>
        <taxon>Bacteria</taxon>
        <taxon>Pseudomonadati</taxon>
        <taxon>Myxococcota</taxon>
        <taxon>Myxococcia</taxon>
        <taxon>Myxococcales</taxon>
        <taxon>Cystobacterineae</taxon>
        <taxon>Vulgatibacteraceae</taxon>
        <taxon>Vulgatibacter</taxon>
    </lineage>
</organism>
<evidence type="ECO:0000256" key="2">
    <source>
        <dbReference type="SAM" id="Phobius"/>
    </source>
</evidence>
<sequence>MAFRLLEDEFEELRAELSLARSHLEDAAADAAERTAFDRLACSGRRSGSCETTPESGWARSSPRIAVGLSIVGTAVAATGLGLSVHGGGSSAAGWMVVGGVVFDLLGLALVY</sequence>
<dbReference type="STRING" id="1391653.AKJ08_3349"/>
<dbReference type="AlphaFoldDB" id="A0A0K1PHH4"/>